<organism evidence="4 5">
    <name type="scientific">Acetohalobium arabaticum (strain ATCC 49924 / DSM 5501 / Z-7288)</name>
    <dbReference type="NCBI Taxonomy" id="574087"/>
    <lineage>
        <taxon>Bacteria</taxon>
        <taxon>Bacillati</taxon>
        <taxon>Bacillota</taxon>
        <taxon>Clostridia</taxon>
        <taxon>Halanaerobiales</taxon>
        <taxon>Halobacteroidaceae</taxon>
        <taxon>Acetohalobium</taxon>
    </lineage>
</organism>
<feature type="domain" description="Cytoskeleton protein RodZ-like C-terminal" evidence="3">
    <location>
        <begin position="191"/>
        <end position="255"/>
    </location>
</feature>
<proteinExistence type="predicted"/>
<feature type="region of interest" description="Disordered" evidence="1">
    <location>
        <begin position="151"/>
        <end position="173"/>
    </location>
</feature>
<reference evidence="4 5" key="1">
    <citation type="journal article" date="2010" name="Stand. Genomic Sci.">
        <title>Complete genome sequence of Acetohalobium arabaticum type strain (Z-7288).</title>
        <authorList>
            <person name="Sikorski J."/>
            <person name="Lapidus A."/>
            <person name="Chertkov O."/>
            <person name="Lucas S."/>
            <person name="Copeland A."/>
            <person name="Glavina Del Rio T."/>
            <person name="Nolan M."/>
            <person name="Tice H."/>
            <person name="Cheng J.F."/>
            <person name="Han C."/>
            <person name="Brambilla E."/>
            <person name="Pitluck S."/>
            <person name="Liolios K."/>
            <person name="Ivanova N."/>
            <person name="Mavromatis K."/>
            <person name="Mikhailova N."/>
            <person name="Pati A."/>
            <person name="Bruce D."/>
            <person name="Detter C."/>
            <person name="Tapia R."/>
            <person name="Goodwin L."/>
            <person name="Chen A."/>
            <person name="Palaniappan K."/>
            <person name="Land M."/>
            <person name="Hauser L."/>
            <person name="Chang Y.J."/>
            <person name="Jeffries C.D."/>
            <person name="Rohde M."/>
            <person name="Goker M."/>
            <person name="Spring S."/>
            <person name="Woyke T."/>
            <person name="Bristow J."/>
            <person name="Eisen J.A."/>
            <person name="Markowitz V."/>
            <person name="Hugenholtz P."/>
            <person name="Kyrpides N.C."/>
            <person name="Klenk H.P."/>
        </authorList>
    </citation>
    <scope>NUCLEOTIDE SEQUENCE [LARGE SCALE GENOMIC DNA]</scope>
    <source>
        <strain evidence="5">ATCC 49924 / DSM 5501 / Z-7288</strain>
    </source>
</reference>
<evidence type="ECO:0000313" key="4">
    <source>
        <dbReference type="EMBL" id="ADL13065.1"/>
    </source>
</evidence>
<dbReference type="RefSeq" id="WP_013278510.1">
    <property type="nucleotide sequence ID" value="NC_014378.1"/>
</dbReference>
<keyword evidence="2" id="KW-1133">Transmembrane helix</keyword>
<dbReference type="GO" id="GO:0003677">
    <property type="term" value="F:DNA binding"/>
    <property type="evidence" value="ECO:0007669"/>
    <property type="project" value="InterPro"/>
</dbReference>
<accession>D9QRC4</accession>
<dbReference type="SUPFAM" id="SSF47413">
    <property type="entry name" value="lambda repressor-like DNA-binding domains"/>
    <property type="match status" value="1"/>
</dbReference>
<dbReference type="eggNOG" id="COG1426">
    <property type="taxonomic scope" value="Bacteria"/>
</dbReference>
<evidence type="ECO:0000256" key="2">
    <source>
        <dbReference type="SAM" id="Phobius"/>
    </source>
</evidence>
<dbReference type="KEGG" id="aar:Acear_1559"/>
<dbReference type="OrthoDB" id="9797543at2"/>
<keyword evidence="2" id="KW-0472">Membrane</keyword>
<evidence type="ECO:0000313" key="5">
    <source>
        <dbReference type="Proteomes" id="UP000001661"/>
    </source>
</evidence>
<gene>
    <name evidence="4" type="ordered locus">Acear_1559</name>
</gene>
<dbReference type="PANTHER" id="PTHR34475:SF1">
    <property type="entry name" value="CYTOSKELETON PROTEIN RODZ"/>
    <property type="match status" value="1"/>
</dbReference>
<dbReference type="InterPro" id="IPR010982">
    <property type="entry name" value="Lambda_DNA-bd_dom_sf"/>
</dbReference>
<dbReference type="Pfam" id="PF13464">
    <property type="entry name" value="RodZ_C"/>
    <property type="match status" value="1"/>
</dbReference>
<dbReference type="Proteomes" id="UP000001661">
    <property type="component" value="Chromosome"/>
</dbReference>
<sequence>MGDMEELGQKIRQARLDRGITIDKVQKSTKIRKKYLKAIEAGDFEVISQEVFLKGFLRVYANYVGLDGQEILNEYNELIDLRQEVKKGKTEIEEDESTAEKVLCFISNHLMKIVAAVVILLMVFLGGTILYKQGIIGNLTQTEQSNMILSEEKKDNTSQESVSTGIEADTNKQEIKVKDRNTEPSKRNITIKVLETSWIKVVVDGKIVLEEMLSSGTERSWHADRSVEFLSANAAGVKVVLNGEAFGPFGRQGEVIERKFTLKSE</sequence>
<keyword evidence="5" id="KW-1185">Reference proteome</keyword>
<dbReference type="STRING" id="574087.Acear_1559"/>
<feature type="transmembrane region" description="Helical" evidence="2">
    <location>
        <begin position="110"/>
        <end position="131"/>
    </location>
</feature>
<name>D9QRC4_ACEAZ</name>
<dbReference type="InterPro" id="IPR050400">
    <property type="entry name" value="Bact_Cytoskel_RodZ"/>
</dbReference>
<keyword evidence="2" id="KW-0812">Transmembrane</keyword>
<protein>
    <recommendedName>
        <fullName evidence="3">Cytoskeleton protein RodZ-like C-terminal domain-containing protein</fullName>
    </recommendedName>
</protein>
<evidence type="ECO:0000259" key="3">
    <source>
        <dbReference type="Pfam" id="PF13464"/>
    </source>
</evidence>
<dbReference type="HOGENOM" id="CLU_047530_1_1_9"/>
<evidence type="ECO:0000256" key="1">
    <source>
        <dbReference type="SAM" id="MobiDB-lite"/>
    </source>
</evidence>
<dbReference type="InterPro" id="IPR025194">
    <property type="entry name" value="RodZ-like_C"/>
</dbReference>
<dbReference type="AlphaFoldDB" id="D9QRC4"/>
<dbReference type="EMBL" id="CP002105">
    <property type="protein sequence ID" value="ADL13065.1"/>
    <property type="molecule type" value="Genomic_DNA"/>
</dbReference>
<dbReference type="Pfam" id="PF13413">
    <property type="entry name" value="HTH_25"/>
    <property type="match status" value="1"/>
</dbReference>
<dbReference type="PANTHER" id="PTHR34475">
    <property type="match status" value="1"/>
</dbReference>
<dbReference type="Gene3D" id="1.10.260.40">
    <property type="entry name" value="lambda repressor-like DNA-binding domains"/>
    <property type="match status" value="1"/>
</dbReference>